<evidence type="ECO:0000313" key="6">
    <source>
        <dbReference type="EMBL" id="KAF4119432.1"/>
    </source>
</evidence>
<dbReference type="PANTHER" id="PTHR11129">
    <property type="entry name" value="PROTEIN FARNESYLTRANSFERASE ALPHA SUBUNIT/RAB GERANYLGERANYL TRANSFERASE ALPHA SUBUNIT"/>
    <property type="match status" value="1"/>
</dbReference>
<dbReference type="OrthoDB" id="5358702at2759"/>
<feature type="region of interest" description="Disordered" evidence="5">
    <location>
        <begin position="306"/>
        <end position="329"/>
    </location>
</feature>
<comment type="caution">
    <text evidence="6">The sequence shown here is derived from an EMBL/GenBank/DDBJ whole genome shotgun (WGS) entry which is preliminary data.</text>
</comment>
<organism evidence="6 7">
    <name type="scientific">Geosmithia morbida</name>
    <dbReference type="NCBI Taxonomy" id="1094350"/>
    <lineage>
        <taxon>Eukaryota</taxon>
        <taxon>Fungi</taxon>
        <taxon>Dikarya</taxon>
        <taxon>Ascomycota</taxon>
        <taxon>Pezizomycotina</taxon>
        <taxon>Sordariomycetes</taxon>
        <taxon>Hypocreomycetidae</taxon>
        <taxon>Hypocreales</taxon>
        <taxon>Bionectriaceae</taxon>
        <taxon>Geosmithia</taxon>
    </lineage>
</organism>
<evidence type="ECO:0008006" key="8">
    <source>
        <dbReference type="Google" id="ProtNLM"/>
    </source>
</evidence>
<proteinExistence type="inferred from homology"/>
<keyword evidence="4" id="KW-0677">Repeat</keyword>
<dbReference type="EMBL" id="JAANYQ010000026">
    <property type="protein sequence ID" value="KAF4119432.1"/>
    <property type="molecule type" value="Genomic_DNA"/>
</dbReference>
<dbReference type="Pfam" id="PF01239">
    <property type="entry name" value="PPTA"/>
    <property type="match status" value="2"/>
</dbReference>
<evidence type="ECO:0000313" key="7">
    <source>
        <dbReference type="Proteomes" id="UP000749293"/>
    </source>
</evidence>
<evidence type="ECO:0000256" key="1">
    <source>
        <dbReference type="ARBA" id="ARBA00006734"/>
    </source>
</evidence>
<dbReference type="AlphaFoldDB" id="A0A9P5CYI4"/>
<feature type="compositionally biased region" description="Polar residues" evidence="5">
    <location>
        <begin position="318"/>
        <end position="329"/>
    </location>
</feature>
<dbReference type="InterPro" id="IPR002088">
    <property type="entry name" value="Prenyl_trans_a"/>
</dbReference>
<dbReference type="Proteomes" id="UP000749293">
    <property type="component" value="Unassembled WGS sequence"/>
</dbReference>
<dbReference type="SUPFAM" id="SSF48439">
    <property type="entry name" value="Protein prenylyltransferase"/>
    <property type="match status" value="1"/>
</dbReference>
<keyword evidence="2" id="KW-0637">Prenyltransferase</keyword>
<protein>
    <recommendedName>
        <fullName evidence="8">Protein prenyltransferase</fullName>
    </recommendedName>
</protein>
<comment type="similarity">
    <text evidence="1">Belongs to the protein prenyltransferase subunit alpha family.</text>
</comment>
<dbReference type="RefSeq" id="XP_035318084.1">
    <property type="nucleotide sequence ID" value="XM_035466748.1"/>
</dbReference>
<evidence type="ECO:0000256" key="3">
    <source>
        <dbReference type="ARBA" id="ARBA00022679"/>
    </source>
</evidence>
<reference evidence="6" key="1">
    <citation type="submission" date="2020-03" db="EMBL/GenBank/DDBJ databases">
        <title>Site-based positive gene gene selection in Geosmithia morbida across the United States reveals a broad range of putative effectors and factors for local host and environmental adapation.</title>
        <authorList>
            <person name="Onufrak A."/>
            <person name="Murdoch R.W."/>
            <person name="Gazis R."/>
            <person name="Huff M."/>
            <person name="Staton M."/>
            <person name="Klingeman W."/>
            <person name="Hadziabdic D."/>
        </authorList>
    </citation>
    <scope>NUCLEOTIDE SEQUENCE</scope>
    <source>
        <strain evidence="6">1262</strain>
    </source>
</reference>
<name>A0A9P5CYI4_9HYPO</name>
<dbReference type="GO" id="GO:0008318">
    <property type="term" value="F:protein prenyltransferase activity"/>
    <property type="evidence" value="ECO:0007669"/>
    <property type="project" value="InterPro"/>
</dbReference>
<dbReference type="PANTHER" id="PTHR11129:SF3">
    <property type="entry name" value="PROTEIN PRENYLTRANSFERASE ALPHA SUBUNIT REPEAT-CONTAINING PROTEIN 1"/>
    <property type="match status" value="1"/>
</dbReference>
<accession>A0A9P5CYI4</accession>
<keyword evidence="7" id="KW-1185">Reference proteome</keyword>
<keyword evidence="3" id="KW-0808">Transferase</keyword>
<gene>
    <name evidence="6" type="ORF">GMORB2_4774</name>
</gene>
<evidence type="ECO:0000256" key="4">
    <source>
        <dbReference type="ARBA" id="ARBA00022737"/>
    </source>
</evidence>
<dbReference type="GeneID" id="55971002"/>
<evidence type="ECO:0000256" key="5">
    <source>
        <dbReference type="SAM" id="MobiDB-lite"/>
    </source>
</evidence>
<sequence>MSRALDKGIKEALGHGDHEKVFSEVASALAQRHEHLLEIELLGPSHVLPHDAVYLQDGNALALPKLRLVQAFIAARKKLGYGAPSSAPNLAESREVVMQATAVALLMDAENLTAANTRKRTLAAAAAAATPDMLQREKYFIDSLLTSRLHRHTKSPTLWSHRRWLLGQLGRAGLPVDAASDLRRVVFVSGERHPRNYYAWCHARHLVDVCWDGSADDMDGLVDDTRRWCLAHHDDVSGWMFLLSLLLGKDREEAKGKARAVFDDTIRLAEGFRWRNESVWYFLRNLAASEHVDDVLGFRRAMERVRGTGEEQRRGSRRQPTQTNMPDTA</sequence>
<dbReference type="GO" id="GO:0005737">
    <property type="term" value="C:cytoplasm"/>
    <property type="evidence" value="ECO:0007669"/>
    <property type="project" value="TreeGrafter"/>
</dbReference>
<evidence type="ECO:0000256" key="2">
    <source>
        <dbReference type="ARBA" id="ARBA00022602"/>
    </source>
</evidence>
<dbReference type="Gene3D" id="1.25.40.120">
    <property type="entry name" value="Protein prenylyltransferase"/>
    <property type="match status" value="1"/>
</dbReference>